<dbReference type="KEGG" id="eac:EAL2_c12600"/>
<dbReference type="Gene3D" id="6.10.250.2410">
    <property type="match status" value="1"/>
</dbReference>
<dbReference type="PATRIC" id="fig|1286171.3.peg.1209"/>
<dbReference type="RefSeq" id="WP_084480977.1">
    <property type="nucleotide sequence ID" value="NZ_CP007452.1"/>
</dbReference>
<dbReference type="PANTHER" id="PTHR33969:SF2">
    <property type="entry name" value="SEGREGATION AND CONDENSATION PROTEIN A"/>
    <property type="match status" value="1"/>
</dbReference>
<dbReference type="AlphaFoldDB" id="W8T6P9"/>
<evidence type="ECO:0000313" key="3">
    <source>
        <dbReference type="EMBL" id="AHM56555.1"/>
    </source>
</evidence>
<dbReference type="InterPro" id="IPR023093">
    <property type="entry name" value="ScpA-like_C"/>
</dbReference>
<proteinExistence type="predicted"/>
<dbReference type="OrthoDB" id="9811016at2"/>
<name>W8T6P9_PEPAC</name>
<dbReference type="GO" id="GO:0007059">
    <property type="term" value="P:chromosome segregation"/>
    <property type="evidence" value="ECO:0007669"/>
    <property type="project" value="UniProtKB-KW"/>
</dbReference>
<dbReference type="Gene3D" id="1.10.10.580">
    <property type="entry name" value="Structural maintenance of chromosome 1. Chain E"/>
    <property type="match status" value="1"/>
</dbReference>
<organism evidence="3 4">
    <name type="scientific">Peptoclostridium acidaminophilum DSM 3953</name>
    <dbReference type="NCBI Taxonomy" id="1286171"/>
    <lineage>
        <taxon>Bacteria</taxon>
        <taxon>Bacillati</taxon>
        <taxon>Bacillota</taxon>
        <taxon>Clostridia</taxon>
        <taxon>Peptostreptococcales</taxon>
        <taxon>Peptoclostridiaceae</taxon>
        <taxon>Peptoclostridium</taxon>
    </lineage>
</organism>
<evidence type="ECO:0000256" key="2">
    <source>
        <dbReference type="ARBA" id="ARBA00044777"/>
    </source>
</evidence>
<dbReference type="STRING" id="1286171.EAL2_c12600"/>
<evidence type="ECO:0000256" key="1">
    <source>
        <dbReference type="ARBA" id="ARBA00022829"/>
    </source>
</evidence>
<protein>
    <recommendedName>
        <fullName evidence="2">Segregation and condensation protein A</fullName>
    </recommendedName>
</protein>
<dbReference type="HOGENOM" id="CLU_038686_3_0_9"/>
<gene>
    <name evidence="3" type="primary">scpA</name>
    <name evidence="3" type="ORF">EAL2_c12600</name>
</gene>
<keyword evidence="4" id="KW-1185">Reference proteome</keyword>
<dbReference type="InterPro" id="IPR003768">
    <property type="entry name" value="ScpA"/>
</dbReference>
<dbReference type="EMBL" id="CP007452">
    <property type="protein sequence ID" value="AHM56555.1"/>
    <property type="molecule type" value="Genomic_DNA"/>
</dbReference>
<dbReference type="PANTHER" id="PTHR33969">
    <property type="entry name" value="SEGREGATION AND CONDENSATION PROTEIN A"/>
    <property type="match status" value="1"/>
</dbReference>
<dbReference type="Pfam" id="PF02616">
    <property type="entry name" value="SMC_ScpA"/>
    <property type="match status" value="1"/>
</dbReference>
<keyword evidence="1" id="KW-0159">Chromosome partition</keyword>
<accession>W8T6P9</accession>
<reference evidence="3 4" key="1">
    <citation type="journal article" date="2014" name="Genome Announc.">
        <title>Complete Genome Sequence of Amino Acid-Utilizing Eubacterium acidaminophilum al-2 (DSM 3953).</title>
        <authorList>
            <person name="Poehlein A."/>
            <person name="Andreesen J.R."/>
            <person name="Daniel R."/>
        </authorList>
    </citation>
    <scope>NUCLEOTIDE SEQUENCE [LARGE SCALE GENOMIC DNA]</scope>
    <source>
        <strain evidence="3 4">DSM 3953</strain>
    </source>
</reference>
<dbReference type="eggNOG" id="COG1354">
    <property type="taxonomic scope" value="Bacteria"/>
</dbReference>
<evidence type="ECO:0000313" key="4">
    <source>
        <dbReference type="Proteomes" id="UP000019591"/>
    </source>
</evidence>
<dbReference type="Proteomes" id="UP000019591">
    <property type="component" value="Chromosome"/>
</dbReference>
<sequence length="241" mass="28050">MDLGCSFQIEVYEGPLEFLYELIKKHKIDICDVPIYEITSQFTDYVKALKSFDMELASDFIVMASELLEIKSRYLLYLRAEEEEAEDPRKGLVERLLIYNKFKQAGEHLREKSSGLGERFCRKQEEVLLDDDFQISDMSIESLMAAMALIPQRAQKQEPDLMQNTYRKKSFTIEEKTRVILQRIDECEDVAFEDIISTDSAEEKIVAFLSALELVKKKLIRLCQSGFAMPITIKRRVAYEI</sequence>